<dbReference type="PROSITE" id="PS50076">
    <property type="entry name" value="DNAJ_2"/>
    <property type="match status" value="1"/>
</dbReference>
<evidence type="ECO:0000313" key="7">
    <source>
        <dbReference type="Proteomes" id="UP000242849"/>
    </source>
</evidence>
<comment type="similarity">
    <text evidence="1 4">Belongs to the HscB family.</text>
</comment>
<keyword evidence="2 4" id="KW-0143">Chaperone</keyword>
<dbReference type="Proteomes" id="UP000242849">
    <property type="component" value="Unassembled WGS sequence"/>
</dbReference>
<evidence type="ECO:0000256" key="1">
    <source>
        <dbReference type="ARBA" id="ARBA00010476"/>
    </source>
</evidence>
<dbReference type="GO" id="GO:0001671">
    <property type="term" value="F:ATPase activator activity"/>
    <property type="evidence" value="ECO:0007669"/>
    <property type="project" value="InterPro"/>
</dbReference>
<dbReference type="Pfam" id="PF00226">
    <property type="entry name" value="DnaJ"/>
    <property type="match status" value="1"/>
</dbReference>
<reference evidence="7" key="1">
    <citation type="submission" date="2016-10" db="EMBL/GenBank/DDBJ databases">
        <authorList>
            <person name="Varghese N."/>
            <person name="Submissions S."/>
        </authorList>
    </citation>
    <scope>NUCLEOTIDE SEQUENCE [LARGE SCALE GENOMIC DNA]</scope>
    <source>
        <strain evidence="7">DSM 12111</strain>
    </source>
</reference>
<dbReference type="InterPro" id="IPR001623">
    <property type="entry name" value="DnaJ_domain"/>
</dbReference>
<organism evidence="6 7">
    <name type="scientific">Pseudomonas anguilliseptica</name>
    <dbReference type="NCBI Taxonomy" id="53406"/>
    <lineage>
        <taxon>Bacteria</taxon>
        <taxon>Pseudomonadati</taxon>
        <taxon>Pseudomonadota</taxon>
        <taxon>Gammaproteobacteria</taxon>
        <taxon>Pseudomonadales</taxon>
        <taxon>Pseudomonadaceae</taxon>
        <taxon>Pseudomonas</taxon>
    </lineage>
</organism>
<feature type="domain" description="J" evidence="5">
    <location>
        <begin position="5"/>
        <end position="79"/>
    </location>
</feature>
<evidence type="ECO:0000313" key="6">
    <source>
        <dbReference type="EMBL" id="SEC01716.1"/>
    </source>
</evidence>
<evidence type="ECO:0000256" key="4">
    <source>
        <dbReference type="HAMAP-Rule" id="MF_00682"/>
    </source>
</evidence>
<comment type="subunit">
    <text evidence="4">Interacts with HscA and stimulates its ATPase activity.</text>
</comment>
<dbReference type="NCBIfam" id="TIGR00714">
    <property type="entry name" value="hscB"/>
    <property type="match status" value="1"/>
</dbReference>
<dbReference type="Gene3D" id="1.10.287.110">
    <property type="entry name" value="DnaJ domain"/>
    <property type="match status" value="1"/>
</dbReference>
<keyword evidence="7" id="KW-1185">Reference proteome</keyword>
<dbReference type="STRING" id="53406.SAMN05421553_0181"/>
<dbReference type="OrthoDB" id="287587at2"/>
<dbReference type="GO" id="GO:0006457">
    <property type="term" value="P:protein folding"/>
    <property type="evidence" value="ECO:0007669"/>
    <property type="project" value="UniProtKB-UniRule"/>
</dbReference>
<proteinExistence type="inferred from homology"/>
<dbReference type="InterPro" id="IPR036869">
    <property type="entry name" value="J_dom_sf"/>
</dbReference>
<dbReference type="RefSeq" id="WP_090375510.1">
    <property type="nucleotide sequence ID" value="NZ_FNSC01000001.1"/>
</dbReference>
<dbReference type="HAMAP" id="MF_00682">
    <property type="entry name" value="HscB"/>
    <property type="match status" value="1"/>
</dbReference>
<dbReference type="Pfam" id="PF07743">
    <property type="entry name" value="HSCB_C"/>
    <property type="match status" value="1"/>
</dbReference>
<dbReference type="GO" id="GO:0044571">
    <property type="term" value="P:[2Fe-2S] cluster assembly"/>
    <property type="evidence" value="ECO:0007669"/>
    <property type="project" value="InterPro"/>
</dbReference>
<dbReference type="InterPro" id="IPR009073">
    <property type="entry name" value="HscB_oligo_C"/>
</dbReference>
<dbReference type="GO" id="GO:0051087">
    <property type="term" value="F:protein-folding chaperone binding"/>
    <property type="evidence" value="ECO:0007669"/>
    <property type="project" value="InterPro"/>
</dbReference>
<dbReference type="Gene3D" id="1.20.1280.20">
    <property type="entry name" value="HscB, C-terminal domain"/>
    <property type="match status" value="1"/>
</dbReference>
<protein>
    <recommendedName>
        <fullName evidence="4">Co-chaperone protein HscB homolog</fullName>
    </recommendedName>
</protein>
<evidence type="ECO:0000256" key="3">
    <source>
        <dbReference type="ARBA" id="ARBA00025596"/>
    </source>
</evidence>
<dbReference type="EMBL" id="FNSC01000001">
    <property type="protein sequence ID" value="SEC01716.1"/>
    <property type="molecule type" value="Genomic_DNA"/>
</dbReference>
<dbReference type="PANTHER" id="PTHR14021">
    <property type="entry name" value="IRON-SULFUR CLUSTER CO-CHAPERONE PROTEIN HSCB"/>
    <property type="match status" value="1"/>
</dbReference>
<evidence type="ECO:0000259" key="5">
    <source>
        <dbReference type="PROSITE" id="PS50076"/>
    </source>
</evidence>
<evidence type="ECO:0000256" key="2">
    <source>
        <dbReference type="ARBA" id="ARBA00023186"/>
    </source>
</evidence>
<dbReference type="CDD" id="cd06257">
    <property type="entry name" value="DnaJ"/>
    <property type="match status" value="1"/>
</dbReference>
<dbReference type="SUPFAM" id="SSF46565">
    <property type="entry name" value="Chaperone J-domain"/>
    <property type="match status" value="1"/>
</dbReference>
<dbReference type="InterPro" id="IPR036386">
    <property type="entry name" value="HscB_C_sf"/>
</dbReference>
<sequence>MGSPCHFALFDLQPGFRLDLDQLAVRYRELARNVHPDRFADASEREQRLALERSASLNEAYSTLKSASRRARYLLELRGPELPLEVAVQDPDFLLQQMQLREELEDLYDSVDLAGVAQFKRRLKVAQDELNDSFAVCWDDASRREEAERLMRRMQFLDKLSHEVRQLEERLDD</sequence>
<comment type="function">
    <text evidence="3 4">Co-chaperone involved in the maturation of iron-sulfur cluster-containing proteins. Seems to help targeting proteins to be folded toward HscA.</text>
</comment>
<gene>
    <name evidence="4" type="primary">hscB</name>
    <name evidence="6" type="ORF">SAMN05421553_0181</name>
</gene>
<dbReference type="NCBIfam" id="NF001420">
    <property type="entry name" value="PRK00294.1"/>
    <property type="match status" value="1"/>
</dbReference>
<accession>A0A1H4P2H9</accession>
<dbReference type="SMART" id="SM00271">
    <property type="entry name" value="DnaJ"/>
    <property type="match status" value="1"/>
</dbReference>
<dbReference type="GO" id="GO:1990230">
    <property type="term" value="C:iron-sulfur cluster transfer complex"/>
    <property type="evidence" value="ECO:0007669"/>
    <property type="project" value="TreeGrafter"/>
</dbReference>
<dbReference type="SUPFAM" id="SSF47144">
    <property type="entry name" value="HSC20 (HSCB), C-terminal oligomerisation domain"/>
    <property type="match status" value="1"/>
</dbReference>
<name>A0A1H4P2H9_PSEAG</name>
<dbReference type="GO" id="GO:0051259">
    <property type="term" value="P:protein complex oligomerization"/>
    <property type="evidence" value="ECO:0007669"/>
    <property type="project" value="InterPro"/>
</dbReference>
<dbReference type="PANTHER" id="PTHR14021:SF15">
    <property type="entry name" value="IRON-SULFUR CLUSTER CO-CHAPERONE PROTEIN HSCB"/>
    <property type="match status" value="1"/>
</dbReference>
<dbReference type="InterPro" id="IPR004640">
    <property type="entry name" value="HscB"/>
</dbReference>
<dbReference type="AlphaFoldDB" id="A0A1H4P2H9"/>